<comment type="caution">
    <text evidence="1">The sequence shown here is derived from an EMBL/GenBank/DDBJ whole genome shotgun (WGS) entry which is preliminary data.</text>
</comment>
<dbReference type="RefSeq" id="WP_005355653.1">
    <property type="nucleotide sequence ID" value="NZ_APVG01000034.1"/>
</dbReference>
<organism evidence="1 2">
    <name type="scientific">Aeromonas diversa CDC 2478-85</name>
    <dbReference type="NCBI Taxonomy" id="1268237"/>
    <lineage>
        <taxon>Bacteria</taxon>
        <taxon>Pseudomonadati</taxon>
        <taxon>Pseudomonadota</taxon>
        <taxon>Gammaproteobacteria</taxon>
        <taxon>Aeromonadales</taxon>
        <taxon>Aeromonadaceae</taxon>
        <taxon>Aeromonas</taxon>
    </lineage>
</organism>
<sequence length="88" mass="9548">MATRPDAPDFTLLKMDSPTFLEEKAQLLEQGLEVVGDVTHAANEEEAIAHHREGFGYLCQEYSAATPAGGAAFMVMGAVDEIKKHLTK</sequence>
<keyword evidence="2" id="KW-1185">Reference proteome</keyword>
<accession>N9TZ94</accession>
<evidence type="ECO:0000313" key="1">
    <source>
        <dbReference type="EMBL" id="ENY71444.1"/>
    </source>
</evidence>
<dbReference type="AlphaFoldDB" id="N9TZ94"/>
<reference evidence="1 2" key="1">
    <citation type="journal article" date="2013" name="Genome Announc.">
        <title>Draft Genome Sequence of the Aeromonas diversa Type Strain.</title>
        <authorList>
            <person name="Farfan M."/>
            <person name="Spataro N."/>
            <person name="Sanglas A."/>
            <person name="Albarral V."/>
            <person name="Loren J.G."/>
            <person name="Bosch E."/>
            <person name="Fuste M.C."/>
        </authorList>
    </citation>
    <scope>NUCLEOTIDE SEQUENCE [LARGE SCALE GENOMIC DNA]</scope>
    <source>
        <strain evidence="1 2">2478-85</strain>
    </source>
</reference>
<dbReference type="PATRIC" id="fig|1268237.3.peg.2545"/>
<dbReference type="OrthoDB" id="8595084at2"/>
<evidence type="ECO:0000313" key="2">
    <source>
        <dbReference type="Proteomes" id="UP000023775"/>
    </source>
</evidence>
<dbReference type="EMBL" id="APVG01000034">
    <property type="protein sequence ID" value="ENY71444.1"/>
    <property type="molecule type" value="Genomic_DNA"/>
</dbReference>
<protein>
    <submittedName>
        <fullName evidence="1">Uncharacterized protein</fullName>
    </submittedName>
</protein>
<gene>
    <name evidence="1" type="ORF">G114_12933</name>
</gene>
<proteinExistence type="predicted"/>
<name>N9TZ94_9GAMM</name>
<dbReference type="Proteomes" id="UP000023775">
    <property type="component" value="Unassembled WGS sequence"/>
</dbReference>